<protein>
    <submittedName>
        <fullName evidence="4">Glycoside hydrolase family 95 protein</fullName>
    </submittedName>
</protein>
<dbReference type="Pfam" id="PF14498">
    <property type="entry name" value="Glyco_hyd_65N_2"/>
    <property type="match status" value="1"/>
</dbReference>
<dbReference type="InterPro" id="IPR008928">
    <property type="entry name" value="6-hairpin_glycosidase_sf"/>
</dbReference>
<accession>A0A398CIV7</accession>
<feature type="domain" description="Alpha fucosidase A-like C-terminal" evidence="2">
    <location>
        <begin position="688"/>
        <end position="777"/>
    </location>
</feature>
<dbReference type="Gene3D" id="1.50.10.10">
    <property type="match status" value="1"/>
</dbReference>
<dbReference type="PANTHER" id="PTHR31084">
    <property type="entry name" value="ALPHA-L-FUCOSIDASE 2"/>
    <property type="match status" value="1"/>
</dbReference>
<dbReference type="FunFam" id="1.50.10.10:FF:000028">
    <property type="entry name" value="Alpha-L-fucosidase 2"/>
    <property type="match status" value="1"/>
</dbReference>
<dbReference type="InterPro" id="IPR049053">
    <property type="entry name" value="AFCA-like_C"/>
</dbReference>
<organism evidence="4 5">
    <name type="scientific">Cohnella faecalis</name>
    <dbReference type="NCBI Taxonomy" id="2315694"/>
    <lineage>
        <taxon>Bacteria</taxon>
        <taxon>Bacillati</taxon>
        <taxon>Bacillota</taxon>
        <taxon>Bacilli</taxon>
        <taxon>Bacillales</taxon>
        <taxon>Paenibacillaceae</taxon>
        <taxon>Cohnella</taxon>
    </lineage>
</organism>
<dbReference type="InterPro" id="IPR054363">
    <property type="entry name" value="GH95_cat"/>
</dbReference>
<proteinExistence type="predicted"/>
<feature type="domain" description="Glycosyl hydrolase family 95 catalytic" evidence="3">
    <location>
        <begin position="281"/>
        <end position="686"/>
    </location>
</feature>
<dbReference type="AlphaFoldDB" id="A0A398CIV7"/>
<dbReference type="PANTHER" id="PTHR31084:SF0">
    <property type="entry name" value="ALPHA-L-FUCOSIDASE 2"/>
    <property type="match status" value="1"/>
</dbReference>
<dbReference type="OrthoDB" id="9802600at2"/>
<keyword evidence="4" id="KW-0378">Hydrolase</keyword>
<evidence type="ECO:0000313" key="5">
    <source>
        <dbReference type="Proteomes" id="UP000266340"/>
    </source>
</evidence>
<dbReference type="InterPro" id="IPR012341">
    <property type="entry name" value="6hp_glycosidase-like_sf"/>
</dbReference>
<evidence type="ECO:0000259" key="2">
    <source>
        <dbReference type="Pfam" id="PF21307"/>
    </source>
</evidence>
<dbReference type="InterPro" id="IPR027414">
    <property type="entry name" value="GH95_N_dom"/>
</dbReference>
<dbReference type="EMBL" id="QXJM01000039">
    <property type="protein sequence ID" value="RIE03226.1"/>
    <property type="molecule type" value="Genomic_DNA"/>
</dbReference>
<dbReference type="GO" id="GO:0005975">
    <property type="term" value="P:carbohydrate metabolic process"/>
    <property type="evidence" value="ECO:0007669"/>
    <property type="project" value="InterPro"/>
</dbReference>
<dbReference type="Pfam" id="PF21307">
    <property type="entry name" value="Glyco_hydro_95_C"/>
    <property type="match status" value="1"/>
</dbReference>
<dbReference type="PIRSF" id="PIRSF007663">
    <property type="entry name" value="UCP007663"/>
    <property type="match status" value="1"/>
</dbReference>
<dbReference type="Pfam" id="PF22124">
    <property type="entry name" value="Glyco_hydro_95_cat"/>
    <property type="match status" value="1"/>
</dbReference>
<evidence type="ECO:0000313" key="4">
    <source>
        <dbReference type="EMBL" id="RIE03226.1"/>
    </source>
</evidence>
<dbReference type="RefSeq" id="WP_119151256.1">
    <property type="nucleotide sequence ID" value="NZ_JBHSOV010000017.1"/>
</dbReference>
<evidence type="ECO:0000259" key="1">
    <source>
        <dbReference type="Pfam" id="PF14498"/>
    </source>
</evidence>
<dbReference type="Proteomes" id="UP000266340">
    <property type="component" value="Unassembled WGS sequence"/>
</dbReference>
<evidence type="ECO:0000259" key="3">
    <source>
        <dbReference type="Pfam" id="PF22124"/>
    </source>
</evidence>
<feature type="domain" description="Glycosyl hydrolase family 95 N-terminal" evidence="1">
    <location>
        <begin position="3"/>
        <end position="252"/>
    </location>
</feature>
<gene>
    <name evidence="4" type="ORF">D3H35_20775</name>
</gene>
<dbReference type="InterPro" id="IPR016518">
    <property type="entry name" value="Alpha-L-fucosidase"/>
</dbReference>
<keyword evidence="5" id="KW-1185">Reference proteome</keyword>
<dbReference type="SUPFAM" id="SSF48208">
    <property type="entry name" value="Six-hairpin glycosidases"/>
    <property type="match status" value="1"/>
</dbReference>
<comment type="caution">
    <text evidence="4">The sequence shown here is derived from an EMBL/GenBank/DDBJ whole genome shotgun (WGS) entry which is preliminary data.</text>
</comment>
<dbReference type="GO" id="GO:0004560">
    <property type="term" value="F:alpha-L-fucosidase activity"/>
    <property type="evidence" value="ECO:0007669"/>
    <property type="project" value="InterPro"/>
</dbReference>
<reference evidence="4 5" key="1">
    <citation type="submission" date="2018-09" db="EMBL/GenBank/DDBJ databases">
        <title>Cohnella cavernae sp. nov., isolated from a karst cave.</title>
        <authorList>
            <person name="Zhu H."/>
        </authorList>
    </citation>
    <scope>NUCLEOTIDE SEQUENCE [LARGE SCALE GENOMIC DNA]</scope>
    <source>
        <strain evidence="4 5">K2E09-144</strain>
    </source>
</reference>
<name>A0A398CIV7_9BACL</name>
<sequence length="780" mass="85964">MRLWYKQPASRWEEALPIGNGRLGAMVFGGVGKDTILLNEDTLWSGFPRDDANYEARRHLASARELLSQGKYAEAQRLIEEKIQGRNVESYVPLGGLTVELAGEDGPPGFYERDLDLGEAIASVIHRPHSGGGIRREYWISAPDQVMGIRYTAESGKELNAVVGMESPHPYLASGAAEAEAALTGRAPSHVADNYMGDHPSPVLYEAARGLSFDMRVRAIADGGTASADSDGKIHIRGAKSFVLYWTAATNFGGCGATPDPYDREPAERCRSRIAAAVEVGYDRLVARHKAEHGEKFNRVALKLGADDTDCERLPTDERLSLYRERENDPSLEALYFQYGRYLLIASSRPGTQPANLQGIWNPHVQPPWCSDYTTNINTEMNYWHAETCSLSDCHEPLFDMIRDLSETGARTANIHYGARGWTVHHNVDLWRGAGPTAGDASWAFWPMAGGWLVRHLWEHYLFGQSLDFLRERAYPLMKGAALFGLDWLIEGADGMLVTSPSTSPENRFVAPDGQIGSVSAGTTMDISILRDLFANCIEASERLACDAEFRELLRGALNRLPPFRIGSRGQLQEWLEDFEEAEPGHRHVSHLYGLYPAHLLTESRPDLIEAARVSLTGRLENGGGHTGWSCAWLINLFARLKDAGKSHEFVRTLLARSTLPNLLDDHPPFQIDGNFGGTAGMAELLLQSHDGGLELLPALPDSWGEGSVTGLRARGGFTVDMEWTGGRLQKAVIRSAAGRMCRIRNKEAWSVFAATDGEPVEVADGAFATAAHESYFIRF</sequence>